<dbReference type="Proteomes" id="UP000008076">
    <property type="component" value="Unassembled WGS sequence"/>
</dbReference>
<keyword evidence="6" id="KW-1185">Reference proteome</keyword>
<feature type="region of interest" description="Disordered" evidence="2">
    <location>
        <begin position="1681"/>
        <end position="1740"/>
    </location>
</feature>
<evidence type="ECO:0000313" key="5">
    <source>
        <dbReference type="EMBL" id="EDR25747.1"/>
    </source>
</evidence>
<feature type="transmembrane region" description="Helical" evidence="3">
    <location>
        <begin position="1624"/>
        <end position="1649"/>
    </location>
</feature>
<dbReference type="InterPro" id="IPR043406">
    <property type="entry name" value="EPCAM/Trop-2"/>
</dbReference>
<keyword evidence="4" id="KW-0732">Signal</keyword>
<gene>
    <name evidence="5" type="ORF">EDI_295300</name>
</gene>
<name>B0EI99_ENTDS</name>
<dbReference type="KEGG" id="edi:EDI_295300"/>
<dbReference type="VEuPathDB" id="AmoebaDB:EDI_295300"/>
<sequence length="1740" mass="191265">MLIILLFTLFTLIIATPISCDSYQSQSGSDSNSQTDIELIMSFGCYFIVTQQTTFKSISGEGTVVISGAVEVTVNDYKGGIIQLNNENAKVNIVKTTDSLTSDNSKSQKKIVGKGTTVIKPQSKDVTIKLDMVGSSSLVVESIQQYFKLVIGTLYLNNNIDVGKYCELSVSQLTSTITNKECSIKTTGKKMVITEIDADLYRLVEPTQVIISTTPINETYSNIVKCKLDGTFITESDLVCPCQNLNGYECELEFTGSTTNPIIFPDGDITLHKLILPSGATISGKGSLSVMNLEIKGDITINGFSRVDIKSQTGEFKIIISTKGKIKGTETKNLVFSPSSSSVIIEYYGTSIETLIIDKDGTFINNGNNIKTVTLNNGGKYTVPEGITVNSSTIKVCPTCVVNINGEYTESLKIESTGTGDNTNNEYNVKFGIFKDFVEEVVKSEGSNKITFHPSGKKVIFKEKDYTNTNELIDGCDYTKKFYKTNTKNKCATMKVEGFEPIEISLTNDGTEADKFIIENGLSVNTSKVIFKTCGTIKSLKFLLYDITLSKQSSQTNCELTVTEGLKSESKEIENYNSELKLTLENIQVKETDISVPKLVLKSTTIIANKDIKIPTLSMDGKSKINLEQYGLIVDEVSFEFSGITETNKPDAMIISTKDKGFRVQKLMRVSSIPNPEVKNIYITKQDDKITYSGDVPKQFYLACYGRALIYNIDTKYKCDEVFKIPKKCTFKTENSNIDFNSESSYNEALCPCHYSDPKGEQDLIGTCRIIFEENRKREDKIIITSNTDINVNEISINSPNEVIIQTPDKKIISKVYVLGKRLILEGSNIKLSEIEGTMESSSTSIPELELKGKSTISKITGNMNIIINKEAIIEKEHTTGNYYTGLDIKGTLNIRTGNKFETTNIKVYKTKIIKSKVIIDNTSTLDLKNIEIVMDLVNEESIFIGDVASRISGVSTSNMVIKGTSSNICQAIGSFSNSDNSRNNFIKSGMSDLGCSSKLWIVCSKKTLSYKCPGNTQCTFKSSTTELNGSDKTSYIDQENCPCSEAGSEIFTTGCETIIPSNVSGIIKGMKGSIETLTVDTDRIEIETLNSLSISTMRIRGINKFKGNNNIKIDVIDIFTSLPTRITFDNPVSISATKVSGSSVFFFFNNEVSIILGTTKEKSIKAGASISLSSTLSKDQNIELTTMEEMKEADLFISSNKEIKLGGSLYSKTLTITNTKEIINEEAMFIIPSGKEFNTKNLKVVSSYIKNYKIVETSDINYVNIEEYSDGVYIDNYKSYVTYGTKGKRSTDIICSMKKEGINSGIIPFDDKDKSTSWDRAGCSCDGDSCQVNMISDSDYRMIGINYEFVKNILIRNGDNLKTYTSILEGDKIQGENIEIDTGNIEFKVGEIKINKLIIKNESNISFIGINNTSTIENIILIKPGTTSILIKDGINPLTLKINNDNNTINSITLQNTNKVVISNTQSTINLGNVIIENSQLYLDSGIYELNEKTINFLVKSNDFMLVMGPSTQINSNTLEVKTLNFNIKIEKELEGPIYLLRTSYQNFISRFGVKFTITSNNNHLKGQALNSIDSKYELTQVCRIYVALVPKGYTITECPKDPCGTNEAGVFSQVTNGEVPKWAIAVIVVVGLIIIIALILLVAFILYAKLVLLKNRKNNKVFDDTENIFCASEVNDSDDIEKKEEVQDDNGENSISSESGSGSGSANDSGSGSVSSSYSASGSGSDNGSGSGSGSASE</sequence>
<evidence type="ECO:0000313" key="6">
    <source>
        <dbReference type="Proteomes" id="UP000008076"/>
    </source>
</evidence>
<evidence type="ECO:0000256" key="4">
    <source>
        <dbReference type="SAM" id="SignalP"/>
    </source>
</evidence>
<feature type="compositionally biased region" description="Gly residues" evidence="2">
    <location>
        <begin position="1727"/>
        <end position="1740"/>
    </location>
</feature>
<feature type="coiled-coil region" evidence="1">
    <location>
        <begin position="566"/>
        <end position="593"/>
    </location>
</feature>
<keyword evidence="3" id="KW-0472">Membrane</keyword>
<dbReference type="PANTHER" id="PTHR14168:SF4">
    <property type="entry name" value="EPITHELIAL CELL ADHESION MOLECULE PRECURSOR"/>
    <property type="match status" value="1"/>
</dbReference>
<keyword evidence="1" id="KW-0175">Coiled coil</keyword>
<dbReference type="PANTHER" id="PTHR14168">
    <property type="entry name" value="TUMOR-ASSOCIATED CALCIUM SIGNAL TRANSDUCER"/>
    <property type="match status" value="1"/>
</dbReference>
<dbReference type="OMA" id="IDSECIF"/>
<organism evidence="6">
    <name type="scientific">Entamoeba dispar (strain ATCC PRA-260 / SAW760)</name>
    <dbReference type="NCBI Taxonomy" id="370354"/>
    <lineage>
        <taxon>Eukaryota</taxon>
        <taxon>Amoebozoa</taxon>
        <taxon>Evosea</taxon>
        <taxon>Archamoebae</taxon>
        <taxon>Mastigamoebida</taxon>
        <taxon>Entamoebidae</taxon>
        <taxon>Entamoeba</taxon>
    </lineage>
</organism>
<feature type="signal peptide" evidence="4">
    <location>
        <begin position="1"/>
        <end position="15"/>
    </location>
</feature>
<dbReference type="eggNOG" id="ENOG502RFHZ">
    <property type="taxonomic scope" value="Eukaryota"/>
</dbReference>
<evidence type="ECO:0000256" key="2">
    <source>
        <dbReference type="SAM" id="MobiDB-lite"/>
    </source>
</evidence>
<accession>B0EI99</accession>
<proteinExistence type="predicted"/>
<dbReference type="GO" id="GO:0016020">
    <property type="term" value="C:membrane"/>
    <property type="evidence" value="ECO:0007669"/>
    <property type="project" value="InterPro"/>
</dbReference>
<dbReference type="RefSeq" id="XP_001737946.1">
    <property type="nucleotide sequence ID" value="XM_001737894.1"/>
</dbReference>
<reference evidence="6" key="1">
    <citation type="submission" date="2007-12" db="EMBL/GenBank/DDBJ databases">
        <title>Annotation of Entamoeba dispar SAW760.</title>
        <authorList>
            <person name="Lorenzi H."/>
            <person name="Inman J."/>
            <person name="Schobel S."/>
            <person name="Amedeo P."/>
            <person name="Caler E."/>
        </authorList>
    </citation>
    <scope>NUCLEOTIDE SEQUENCE [LARGE SCALE GENOMIC DNA]</scope>
    <source>
        <strain evidence="6">ATCC PRA-260 / SAW760</strain>
    </source>
</reference>
<feature type="compositionally biased region" description="Low complexity" evidence="2">
    <location>
        <begin position="1694"/>
        <end position="1726"/>
    </location>
</feature>
<keyword evidence="3" id="KW-0812">Transmembrane</keyword>
<dbReference type="EMBL" id="DS549420">
    <property type="protein sequence ID" value="EDR25747.1"/>
    <property type="molecule type" value="Genomic_DNA"/>
</dbReference>
<evidence type="ECO:0000256" key="1">
    <source>
        <dbReference type="SAM" id="Coils"/>
    </source>
</evidence>
<protein>
    <submittedName>
        <fullName evidence="5">Uncharacterized protein</fullName>
    </submittedName>
</protein>
<keyword evidence="3" id="KW-1133">Transmembrane helix</keyword>
<dbReference type="OrthoDB" id="30208at2759"/>
<dbReference type="GeneID" id="5883006"/>
<feature type="chain" id="PRO_5013402134" evidence="4">
    <location>
        <begin position="16"/>
        <end position="1740"/>
    </location>
</feature>
<evidence type="ECO:0000256" key="3">
    <source>
        <dbReference type="SAM" id="Phobius"/>
    </source>
</evidence>